<dbReference type="OrthoDB" id="2972309at2"/>
<dbReference type="EMBL" id="CP020772">
    <property type="protein sequence ID" value="ARI77941.1"/>
    <property type="molecule type" value="Genomic_DNA"/>
</dbReference>
<name>A0A1W5ZXF7_9BACI</name>
<evidence type="ECO:0000313" key="1">
    <source>
        <dbReference type="EMBL" id="ARI77941.1"/>
    </source>
</evidence>
<dbReference type="AlphaFoldDB" id="A0A1W5ZXF7"/>
<proteinExistence type="predicted"/>
<protein>
    <submittedName>
        <fullName evidence="1">Uncharacterized protein</fullName>
    </submittedName>
</protein>
<evidence type="ECO:0000313" key="2">
    <source>
        <dbReference type="Proteomes" id="UP000192527"/>
    </source>
</evidence>
<dbReference type="Proteomes" id="UP000192527">
    <property type="component" value="Chromosome"/>
</dbReference>
<organism evidence="1 2">
    <name type="scientific">Halobacillus mangrovi</name>
    <dbReference type="NCBI Taxonomy" id="402384"/>
    <lineage>
        <taxon>Bacteria</taxon>
        <taxon>Bacillati</taxon>
        <taxon>Bacillota</taxon>
        <taxon>Bacilli</taxon>
        <taxon>Bacillales</taxon>
        <taxon>Bacillaceae</taxon>
        <taxon>Halobacillus</taxon>
    </lineage>
</organism>
<gene>
    <name evidence="1" type="ORF">HM131_14260</name>
</gene>
<reference evidence="1 2" key="1">
    <citation type="submission" date="2017-04" db="EMBL/GenBank/DDBJ databases">
        <title>The whole genome sequencing and assembly of Halobacillus mangrovi strain.</title>
        <authorList>
            <person name="Lee S.-J."/>
            <person name="Park M.-K."/>
            <person name="Kim J.-Y."/>
            <person name="Lee Y.-J."/>
            <person name="Yi H."/>
            <person name="Bahn Y.-S."/>
            <person name="Kim J.F."/>
            <person name="Lee D.-W."/>
        </authorList>
    </citation>
    <scope>NUCLEOTIDE SEQUENCE [LARGE SCALE GENOMIC DNA]</scope>
    <source>
        <strain evidence="1 2">KTB 131</strain>
    </source>
</reference>
<accession>A0A1W5ZXF7</accession>
<dbReference type="RefSeq" id="WP_085030402.1">
    <property type="nucleotide sequence ID" value="NZ_CP020772.1"/>
</dbReference>
<sequence>MAFTYGKRELIEDLQEVFAKHNVQSIKVNKAGTLFLVEADGSLTIGTGATIVAFDRHPDEKKAAKFKLLHGGNNKT</sequence>
<keyword evidence="2" id="KW-1185">Reference proteome</keyword>
<dbReference type="KEGG" id="hmn:HM131_14260"/>